<feature type="chain" id="PRO_5032979174" evidence="7">
    <location>
        <begin position="21"/>
        <end position="128"/>
    </location>
</feature>
<gene>
    <name evidence="8" type="ORF">RHSIM_Rhsim09G0060500</name>
</gene>
<dbReference type="OrthoDB" id="1906275at2759"/>
<proteinExistence type="inferred from homology"/>
<sequence>MNTLFVLLIFLHTHFKICNGVSALGFNSLKTASELDEMVRRVCGGECVEEIDSESNRRVLVMQRRFISYETLKRDLVPCTRPGASYYNCRAAGAANPYNRAVSVQGEKKLANRGNQEVMFCIEMVKGR</sequence>
<keyword evidence="4" id="KW-0372">Hormone</keyword>
<dbReference type="EMBL" id="WJXA01000009">
    <property type="protein sequence ID" value="KAF7132833.1"/>
    <property type="molecule type" value="Genomic_DNA"/>
</dbReference>
<evidence type="ECO:0000256" key="3">
    <source>
        <dbReference type="ARBA" id="ARBA00022525"/>
    </source>
</evidence>
<accession>A0A834GKQ7</accession>
<evidence type="ECO:0000256" key="7">
    <source>
        <dbReference type="SAM" id="SignalP"/>
    </source>
</evidence>
<comment type="subcellular location">
    <subcellularLocation>
        <location evidence="1">Secreted</location>
    </subcellularLocation>
</comment>
<keyword evidence="9" id="KW-1185">Reference proteome</keyword>
<dbReference type="GO" id="GO:0019722">
    <property type="term" value="P:calcium-mediated signaling"/>
    <property type="evidence" value="ECO:0007669"/>
    <property type="project" value="TreeGrafter"/>
</dbReference>
<evidence type="ECO:0000313" key="8">
    <source>
        <dbReference type="EMBL" id="KAF7132833.1"/>
    </source>
</evidence>
<dbReference type="PANTHER" id="PTHR33136">
    <property type="entry name" value="RAPID ALKALINIZATION FACTOR-LIKE"/>
    <property type="match status" value="1"/>
</dbReference>
<keyword evidence="5 7" id="KW-0732">Signal</keyword>
<dbReference type="GO" id="GO:0005179">
    <property type="term" value="F:hormone activity"/>
    <property type="evidence" value="ECO:0007669"/>
    <property type="project" value="UniProtKB-KW"/>
</dbReference>
<dbReference type="InterPro" id="IPR008801">
    <property type="entry name" value="RALF"/>
</dbReference>
<dbReference type="GO" id="GO:0009506">
    <property type="term" value="C:plasmodesma"/>
    <property type="evidence" value="ECO:0007669"/>
    <property type="project" value="TreeGrafter"/>
</dbReference>
<evidence type="ECO:0000256" key="6">
    <source>
        <dbReference type="ARBA" id="ARBA00023157"/>
    </source>
</evidence>
<dbReference type="GO" id="GO:0005576">
    <property type="term" value="C:extracellular region"/>
    <property type="evidence" value="ECO:0007669"/>
    <property type="project" value="UniProtKB-SubCell"/>
</dbReference>
<name>A0A834GKQ7_RHOSS</name>
<dbReference type="AlphaFoldDB" id="A0A834GKQ7"/>
<evidence type="ECO:0000256" key="5">
    <source>
        <dbReference type="ARBA" id="ARBA00022729"/>
    </source>
</evidence>
<dbReference type="PANTHER" id="PTHR33136:SF36">
    <property type="entry name" value="PROTEIN RALF-LIKE 31"/>
    <property type="match status" value="1"/>
</dbReference>
<dbReference type="Pfam" id="PF05498">
    <property type="entry name" value="RALF"/>
    <property type="match status" value="1"/>
</dbReference>
<comment type="caution">
    <text evidence="8">The sequence shown here is derived from an EMBL/GenBank/DDBJ whole genome shotgun (WGS) entry which is preliminary data.</text>
</comment>
<feature type="signal peptide" evidence="7">
    <location>
        <begin position="1"/>
        <end position="20"/>
    </location>
</feature>
<comment type="similarity">
    <text evidence="2">Belongs to the plant rapid alkalinization factor (RALF) family.</text>
</comment>
<protein>
    <submittedName>
        <fullName evidence="8">Uncharacterized protein</fullName>
    </submittedName>
</protein>
<dbReference type="Proteomes" id="UP000626092">
    <property type="component" value="Unassembled WGS sequence"/>
</dbReference>
<evidence type="ECO:0000256" key="4">
    <source>
        <dbReference type="ARBA" id="ARBA00022702"/>
    </source>
</evidence>
<keyword evidence="6" id="KW-1015">Disulfide bond</keyword>
<keyword evidence="3" id="KW-0964">Secreted</keyword>
<evidence type="ECO:0000256" key="2">
    <source>
        <dbReference type="ARBA" id="ARBA00009178"/>
    </source>
</evidence>
<reference evidence="8" key="1">
    <citation type="submission" date="2019-11" db="EMBL/GenBank/DDBJ databases">
        <authorList>
            <person name="Liu Y."/>
            <person name="Hou J."/>
            <person name="Li T.-Q."/>
            <person name="Guan C.-H."/>
            <person name="Wu X."/>
            <person name="Wu H.-Z."/>
            <person name="Ling F."/>
            <person name="Zhang R."/>
            <person name="Shi X.-G."/>
            <person name="Ren J.-P."/>
            <person name="Chen E.-F."/>
            <person name="Sun J.-M."/>
        </authorList>
    </citation>
    <scope>NUCLEOTIDE SEQUENCE</scope>
    <source>
        <strain evidence="8">Adult_tree_wgs_1</strain>
        <tissue evidence="8">Leaves</tissue>
    </source>
</reference>
<evidence type="ECO:0000313" key="9">
    <source>
        <dbReference type="Proteomes" id="UP000626092"/>
    </source>
</evidence>
<organism evidence="8 9">
    <name type="scientific">Rhododendron simsii</name>
    <name type="common">Sims's rhododendron</name>
    <dbReference type="NCBI Taxonomy" id="118357"/>
    <lineage>
        <taxon>Eukaryota</taxon>
        <taxon>Viridiplantae</taxon>
        <taxon>Streptophyta</taxon>
        <taxon>Embryophyta</taxon>
        <taxon>Tracheophyta</taxon>
        <taxon>Spermatophyta</taxon>
        <taxon>Magnoliopsida</taxon>
        <taxon>eudicotyledons</taxon>
        <taxon>Gunneridae</taxon>
        <taxon>Pentapetalae</taxon>
        <taxon>asterids</taxon>
        <taxon>Ericales</taxon>
        <taxon>Ericaceae</taxon>
        <taxon>Ericoideae</taxon>
        <taxon>Rhodoreae</taxon>
        <taxon>Rhododendron</taxon>
    </lineage>
</organism>
<evidence type="ECO:0000256" key="1">
    <source>
        <dbReference type="ARBA" id="ARBA00004613"/>
    </source>
</evidence>